<sequence>MSSKNTMTRDAMLFLPAKVVEGLLVIGCSSLYSHIFVEGAVSAFNLTNTTIQLLYLILAGWMANSATRYVGEEYRADEGRGLFSTVSTIYVGLCVLVAIGCCVTAAVTQSPVYLGGALMFCTYTAFQVLNAALIQLGRVKASILWSLTSAVLKLAVAFALVGGKSNYPSPFPAIFANTIADGVATIGAVFALSLPVVVRLKYFSKPLLNRFLKYGVPLMGVSISVALLNQIDKYLVVGFYGNILYAYYSNNNSIASGLFTMISVGIMRGVYPAVLRGWREGGKAAAKPLLDQGVRLYLLIAVPAVAGLTAVALPLSRFLFPAKYAAGAPVIAYTALAMLFMGLTEYANKAYELEQSTVHVLQNSAIAAVIKVVSSVILLKTLGFTGGALGSVVAFASYFIITCVRVRSRFLFRVAPINLARIIVSALLCGAAAFACTLLPVGNLIRLGAAVVVGAGVYAVCIIVSGEGREEVQAVLRRLKR</sequence>
<evidence type="ECO:0000256" key="4">
    <source>
        <dbReference type="ARBA" id="ARBA00022960"/>
    </source>
</evidence>
<dbReference type="GeneID" id="98659776"/>
<dbReference type="Proteomes" id="UP001298753">
    <property type="component" value="Unassembled WGS sequence"/>
</dbReference>
<evidence type="ECO:0000313" key="9">
    <source>
        <dbReference type="EMBL" id="MCC2177019.1"/>
    </source>
</evidence>
<feature type="transmembrane region" description="Helical" evidence="8">
    <location>
        <begin position="143"/>
        <end position="162"/>
    </location>
</feature>
<feature type="transmembrane region" description="Helical" evidence="8">
    <location>
        <begin position="174"/>
        <end position="199"/>
    </location>
</feature>
<keyword evidence="10" id="KW-1185">Reference proteome</keyword>
<feature type="transmembrane region" description="Helical" evidence="8">
    <location>
        <begin position="360"/>
        <end position="378"/>
    </location>
</feature>
<dbReference type="RefSeq" id="WP_227600736.1">
    <property type="nucleotide sequence ID" value="NZ_JAJEPX010000020.1"/>
</dbReference>
<feature type="transmembrane region" description="Helical" evidence="8">
    <location>
        <begin position="82"/>
        <end position="107"/>
    </location>
</feature>
<protein>
    <submittedName>
        <fullName evidence="9">Lipopolysaccharide biosynthesis protein</fullName>
    </submittedName>
</protein>
<evidence type="ECO:0000256" key="2">
    <source>
        <dbReference type="ARBA" id="ARBA00022475"/>
    </source>
</evidence>
<keyword evidence="7 8" id="KW-0472">Membrane</keyword>
<keyword evidence="3 8" id="KW-0812">Transmembrane</keyword>
<keyword evidence="2" id="KW-1003">Cell membrane</keyword>
<comment type="caution">
    <text evidence="9">The sequence shown here is derived from an EMBL/GenBank/DDBJ whole genome shotgun (WGS) entry which is preliminary data.</text>
</comment>
<evidence type="ECO:0000256" key="3">
    <source>
        <dbReference type="ARBA" id="ARBA00022692"/>
    </source>
</evidence>
<keyword evidence="5" id="KW-0573">Peptidoglycan synthesis</keyword>
<evidence type="ECO:0000256" key="8">
    <source>
        <dbReference type="SAM" id="Phobius"/>
    </source>
</evidence>
<feature type="transmembrane region" description="Helical" evidence="8">
    <location>
        <begin position="326"/>
        <end position="348"/>
    </location>
</feature>
<feature type="transmembrane region" description="Helical" evidence="8">
    <location>
        <begin position="12"/>
        <end position="32"/>
    </location>
</feature>
<dbReference type="GO" id="GO:0005886">
    <property type="term" value="C:plasma membrane"/>
    <property type="evidence" value="ECO:0007669"/>
    <property type="project" value="UniProtKB-SubCell"/>
</dbReference>
<gene>
    <name evidence="9" type="ORF">LKD22_07755</name>
</gene>
<evidence type="ECO:0000256" key="6">
    <source>
        <dbReference type="ARBA" id="ARBA00022989"/>
    </source>
</evidence>
<dbReference type="PANTHER" id="PTHR30250">
    <property type="entry name" value="PST FAMILY PREDICTED COLANIC ACID TRANSPORTER"/>
    <property type="match status" value="1"/>
</dbReference>
<evidence type="ECO:0000256" key="7">
    <source>
        <dbReference type="ARBA" id="ARBA00023136"/>
    </source>
</evidence>
<feature type="transmembrane region" description="Helical" evidence="8">
    <location>
        <begin position="384"/>
        <end position="406"/>
    </location>
</feature>
<dbReference type="InterPro" id="IPR004268">
    <property type="entry name" value="MurJ"/>
</dbReference>
<dbReference type="PANTHER" id="PTHR30250:SF31">
    <property type="entry name" value="INNER MEMBRANE PROTEIN YGHQ"/>
    <property type="match status" value="1"/>
</dbReference>
<reference evidence="9 10" key="1">
    <citation type="submission" date="2021-10" db="EMBL/GenBank/DDBJ databases">
        <title>Anaerobic single-cell dispensing facilitates the cultivation of human gut bacteria.</title>
        <authorList>
            <person name="Afrizal A."/>
        </authorList>
    </citation>
    <scope>NUCLEOTIDE SEQUENCE [LARGE SCALE GENOMIC DNA]</scope>
    <source>
        <strain evidence="9 10">CLA-AA-H270</strain>
    </source>
</reference>
<dbReference type="InterPro" id="IPR050833">
    <property type="entry name" value="Poly_Biosynth_Transport"/>
</dbReference>
<feature type="transmembrane region" description="Helical" evidence="8">
    <location>
        <begin position="52"/>
        <end position="70"/>
    </location>
</feature>
<feature type="transmembrane region" description="Helical" evidence="8">
    <location>
        <begin position="296"/>
        <end position="320"/>
    </location>
</feature>
<feature type="transmembrane region" description="Helical" evidence="8">
    <location>
        <begin position="447"/>
        <end position="468"/>
    </location>
</feature>
<evidence type="ECO:0000256" key="5">
    <source>
        <dbReference type="ARBA" id="ARBA00022984"/>
    </source>
</evidence>
<accession>A0AAW4VYD5</accession>
<dbReference type="GO" id="GO:0008360">
    <property type="term" value="P:regulation of cell shape"/>
    <property type="evidence" value="ECO:0007669"/>
    <property type="project" value="UniProtKB-KW"/>
</dbReference>
<evidence type="ECO:0000313" key="10">
    <source>
        <dbReference type="Proteomes" id="UP001298753"/>
    </source>
</evidence>
<comment type="subcellular location">
    <subcellularLocation>
        <location evidence="1">Cell membrane</location>
        <topology evidence="1">Multi-pass membrane protein</topology>
    </subcellularLocation>
</comment>
<dbReference type="AlphaFoldDB" id="A0AAW4VYD5"/>
<name>A0AAW4VYD5_9FIRM</name>
<evidence type="ECO:0000256" key="1">
    <source>
        <dbReference type="ARBA" id="ARBA00004651"/>
    </source>
</evidence>
<feature type="transmembrane region" description="Helical" evidence="8">
    <location>
        <begin position="254"/>
        <end position="275"/>
    </location>
</feature>
<organism evidence="9 10">
    <name type="scientific">Agathobaculum butyriciproducens</name>
    <dbReference type="NCBI Taxonomy" id="1628085"/>
    <lineage>
        <taxon>Bacteria</taxon>
        <taxon>Bacillati</taxon>
        <taxon>Bacillota</taxon>
        <taxon>Clostridia</taxon>
        <taxon>Eubacteriales</taxon>
        <taxon>Butyricicoccaceae</taxon>
        <taxon>Agathobaculum</taxon>
    </lineage>
</organism>
<keyword evidence="6 8" id="KW-1133">Transmembrane helix</keyword>
<dbReference type="GO" id="GO:0009252">
    <property type="term" value="P:peptidoglycan biosynthetic process"/>
    <property type="evidence" value="ECO:0007669"/>
    <property type="project" value="UniProtKB-KW"/>
</dbReference>
<feature type="transmembrane region" description="Helical" evidence="8">
    <location>
        <begin position="211"/>
        <end position="231"/>
    </location>
</feature>
<dbReference type="Pfam" id="PF03023">
    <property type="entry name" value="MurJ"/>
    <property type="match status" value="1"/>
</dbReference>
<proteinExistence type="predicted"/>
<feature type="transmembrane region" description="Helical" evidence="8">
    <location>
        <begin position="113"/>
        <end position="136"/>
    </location>
</feature>
<keyword evidence="4" id="KW-0133">Cell shape</keyword>
<dbReference type="EMBL" id="JAJEPX010000020">
    <property type="protein sequence ID" value="MCC2177019.1"/>
    <property type="molecule type" value="Genomic_DNA"/>
</dbReference>
<feature type="transmembrane region" description="Helical" evidence="8">
    <location>
        <begin position="418"/>
        <end position="441"/>
    </location>
</feature>